<dbReference type="AlphaFoldDB" id="A0A6C0BHR0"/>
<feature type="region of interest" description="Disordered" evidence="1">
    <location>
        <begin position="138"/>
        <end position="177"/>
    </location>
</feature>
<feature type="region of interest" description="Disordered" evidence="1">
    <location>
        <begin position="63"/>
        <end position="91"/>
    </location>
</feature>
<organism evidence="2">
    <name type="scientific">viral metagenome</name>
    <dbReference type="NCBI Taxonomy" id="1070528"/>
    <lineage>
        <taxon>unclassified sequences</taxon>
        <taxon>metagenomes</taxon>
        <taxon>organismal metagenomes</taxon>
    </lineage>
</organism>
<feature type="compositionally biased region" description="Basic residues" evidence="1">
    <location>
        <begin position="152"/>
        <end position="177"/>
    </location>
</feature>
<sequence length="177" mass="18291">MASRRCWTRKNRKQGGGAYQFTGASVAAGTVNNFGQVHTGSQSGTPDCSLGVKTDTLGFTGSPALPGMQKGGRYGFDLSTPPGGGTPFSSGIPQVVSIPCEASTSRQSGGAVAYFAPTAGYDNKPSGWVGSTGAPVMIPVPYEASSSPTKGGSRRGRKGRKGRKARKTRSRKGSKRR</sequence>
<accession>A0A6C0BHR0</accession>
<dbReference type="EMBL" id="MN739166">
    <property type="protein sequence ID" value="QHS91887.1"/>
    <property type="molecule type" value="Genomic_DNA"/>
</dbReference>
<reference evidence="2" key="1">
    <citation type="journal article" date="2020" name="Nature">
        <title>Giant virus diversity and host interactions through global metagenomics.</title>
        <authorList>
            <person name="Schulz F."/>
            <person name="Roux S."/>
            <person name="Paez-Espino D."/>
            <person name="Jungbluth S."/>
            <person name="Walsh D.A."/>
            <person name="Denef V.J."/>
            <person name="McMahon K.D."/>
            <person name="Konstantinidis K.T."/>
            <person name="Eloe-Fadrosh E.A."/>
            <person name="Kyrpides N.C."/>
            <person name="Woyke T."/>
        </authorList>
    </citation>
    <scope>NUCLEOTIDE SEQUENCE</scope>
    <source>
        <strain evidence="2">GVMAG-M-3300013285-6</strain>
    </source>
</reference>
<evidence type="ECO:0000313" key="2">
    <source>
        <dbReference type="EMBL" id="QHS91887.1"/>
    </source>
</evidence>
<proteinExistence type="predicted"/>
<name>A0A6C0BHR0_9ZZZZ</name>
<protein>
    <submittedName>
        <fullName evidence="2">Uncharacterized protein</fullName>
    </submittedName>
</protein>
<evidence type="ECO:0000256" key="1">
    <source>
        <dbReference type="SAM" id="MobiDB-lite"/>
    </source>
</evidence>